<evidence type="ECO:0000256" key="3">
    <source>
        <dbReference type="ARBA" id="ARBA00022692"/>
    </source>
</evidence>
<proteinExistence type="predicted"/>
<dbReference type="SUPFAM" id="SSF103473">
    <property type="entry name" value="MFS general substrate transporter"/>
    <property type="match status" value="1"/>
</dbReference>
<feature type="transmembrane region" description="Helical" evidence="6">
    <location>
        <begin position="285"/>
        <end position="307"/>
    </location>
</feature>
<feature type="transmembrane region" description="Helical" evidence="6">
    <location>
        <begin position="89"/>
        <end position="108"/>
    </location>
</feature>
<evidence type="ECO:0000256" key="1">
    <source>
        <dbReference type="ARBA" id="ARBA00004141"/>
    </source>
</evidence>
<evidence type="ECO:0000313" key="8">
    <source>
        <dbReference type="Proteomes" id="UP000288279"/>
    </source>
</evidence>
<feature type="transmembrane region" description="Helical" evidence="6">
    <location>
        <begin position="245"/>
        <end position="265"/>
    </location>
</feature>
<evidence type="ECO:0000256" key="2">
    <source>
        <dbReference type="ARBA" id="ARBA00022448"/>
    </source>
</evidence>
<feature type="transmembrane region" description="Helical" evidence="6">
    <location>
        <begin position="314"/>
        <end position="335"/>
    </location>
</feature>
<feature type="transmembrane region" description="Helical" evidence="6">
    <location>
        <begin position="17"/>
        <end position="38"/>
    </location>
</feature>
<keyword evidence="5 6" id="KW-0472">Membrane</keyword>
<feature type="transmembrane region" description="Helical" evidence="6">
    <location>
        <begin position="406"/>
        <end position="427"/>
    </location>
</feature>
<dbReference type="GO" id="GO:0016020">
    <property type="term" value="C:membrane"/>
    <property type="evidence" value="ECO:0007669"/>
    <property type="project" value="UniProtKB-SubCell"/>
</dbReference>
<dbReference type="EMBL" id="PIQG01000001">
    <property type="protein sequence ID" value="RUO79606.1"/>
    <property type="molecule type" value="Genomic_DNA"/>
</dbReference>
<keyword evidence="8" id="KW-1185">Reference proteome</keyword>
<comment type="subcellular location">
    <subcellularLocation>
        <location evidence="1">Membrane</location>
        <topology evidence="1">Multi-pass membrane protein</topology>
    </subcellularLocation>
</comment>
<name>A0A432ZP39_9GAMM</name>
<feature type="transmembrane region" description="Helical" evidence="6">
    <location>
        <begin position="341"/>
        <end position="365"/>
    </location>
</feature>
<organism evidence="7 8">
    <name type="scientific">Pseudidiomarina taiwanensis</name>
    <dbReference type="NCBI Taxonomy" id="337250"/>
    <lineage>
        <taxon>Bacteria</taxon>
        <taxon>Pseudomonadati</taxon>
        <taxon>Pseudomonadota</taxon>
        <taxon>Gammaproteobacteria</taxon>
        <taxon>Alteromonadales</taxon>
        <taxon>Idiomarinaceae</taxon>
        <taxon>Pseudidiomarina</taxon>
    </lineage>
</organism>
<gene>
    <name evidence="7" type="ORF">CWI83_03675</name>
</gene>
<reference evidence="7 8" key="1">
    <citation type="journal article" date="2011" name="Front. Microbiol.">
        <title>Genomic signatures of strain selection and enhancement in Bacillus atrophaeus var. globigii, a historical biowarfare simulant.</title>
        <authorList>
            <person name="Gibbons H.S."/>
            <person name="Broomall S.M."/>
            <person name="McNew L.A."/>
            <person name="Daligault H."/>
            <person name="Chapman C."/>
            <person name="Bruce D."/>
            <person name="Karavis M."/>
            <person name="Krepps M."/>
            <person name="McGregor P.A."/>
            <person name="Hong C."/>
            <person name="Park K.H."/>
            <person name="Akmal A."/>
            <person name="Feldman A."/>
            <person name="Lin J.S."/>
            <person name="Chang W.E."/>
            <person name="Higgs B.W."/>
            <person name="Demirev P."/>
            <person name="Lindquist J."/>
            <person name="Liem A."/>
            <person name="Fochler E."/>
            <person name="Read T.D."/>
            <person name="Tapia R."/>
            <person name="Johnson S."/>
            <person name="Bishop-Lilly K.A."/>
            <person name="Detter C."/>
            <person name="Han C."/>
            <person name="Sozhamannan S."/>
            <person name="Rosenzweig C.N."/>
            <person name="Skowronski E.W."/>
        </authorList>
    </citation>
    <scope>NUCLEOTIDE SEQUENCE [LARGE SCALE GENOMIC DNA]</scope>
    <source>
        <strain evidence="7 8">PIT1</strain>
    </source>
</reference>
<dbReference type="OrthoDB" id="9787815at2"/>
<keyword evidence="2" id="KW-0813">Transport</keyword>
<keyword evidence="4 6" id="KW-1133">Transmembrane helix</keyword>
<feature type="transmembrane region" description="Helical" evidence="6">
    <location>
        <begin position="377"/>
        <end position="394"/>
    </location>
</feature>
<protein>
    <submittedName>
        <fullName evidence="7">MFS transporter</fullName>
    </submittedName>
</protein>
<dbReference type="InterPro" id="IPR036259">
    <property type="entry name" value="MFS_trans_sf"/>
</dbReference>
<sequence>MSKHWLDDLSVYREPRVWVIFTFGVISGFPWVVIGSMLSAWLQETGVDRASIGLFGLVFASYSINALWSPVIDRVKPWPFAKGLGMRRGWMAICTLGLLLCTLVLSQLTPASELWLIALCAVFIGFFSATQDIAIDAFRIESFAAHEARLQSAGAAMATAGWWTGYSGLGVIPFYLVGGDMGWTWSQAYSLMTGLFVLQLLWLLRVKESTRFSEVAPLTSQESFIRTLYQSVVQPIAEFFQRSGVGFALALLIFIFTFKIGEAFLGRMSIVFYKEIGFSNQDIAVYSKFVTWWVTIIFAVLGSYVNLRLGIVRGLLIGGIAMASSNLMFAWIAQVGPDTQLLLSAVLIDGFTGAWSTVAFVAFISLLCSRTFTATQYALLASLGNLARTMLSSYSGYVVDWLNGDWSLFFILTAVMVLPSLVILLLLRKRLTQLEQNYQQASTEPDL</sequence>
<comment type="caution">
    <text evidence="7">The sequence shown here is derived from an EMBL/GenBank/DDBJ whole genome shotgun (WGS) entry which is preliminary data.</text>
</comment>
<accession>A0A432ZP39</accession>
<dbReference type="PANTHER" id="PTHR12778:SF10">
    <property type="entry name" value="MAJOR FACILITATOR SUPERFAMILY DOMAIN-CONTAINING PROTEIN 3"/>
    <property type="match status" value="1"/>
</dbReference>
<evidence type="ECO:0000313" key="7">
    <source>
        <dbReference type="EMBL" id="RUO79606.1"/>
    </source>
</evidence>
<dbReference type="InterPro" id="IPR004752">
    <property type="entry name" value="AmpG_permease/AT-1"/>
</dbReference>
<evidence type="ECO:0000256" key="6">
    <source>
        <dbReference type="SAM" id="Phobius"/>
    </source>
</evidence>
<keyword evidence="3 6" id="KW-0812">Transmembrane</keyword>
<feature type="transmembrane region" description="Helical" evidence="6">
    <location>
        <begin position="155"/>
        <end position="176"/>
    </location>
</feature>
<dbReference type="AlphaFoldDB" id="A0A432ZP39"/>
<dbReference type="RefSeq" id="WP_126825822.1">
    <property type="nucleotide sequence ID" value="NZ_PIQG01000001.1"/>
</dbReference>
<evidence type="ECO:0000256" key="4">
    <source>
        <dbReference type="ARBA" id="ARBA00022989"/>
    </source>
</evidence>
<evidence type="ECO:0000256" key="5">
    <source>
        <dbReference type="ARBA" id="ARBA00023136"/>
    </source>
</evidence>
<dbReference type="Gene3D" id="1.20.1250.20">
    <property type="entry name" value="MFS general substrate transporter like domains"/>
    <property type="match status" value="2"/>
</dbReference>
<dbReference type="NCBIfam" id="TIGR00901">
    <property type="entry name" value="2A0125"/>
    <property type="match status" value="1"/>
</dbReference>
<feature type="transmembrane region" description="Helical" evidence="6">
    <location>
        <begin position="50"/>
        <end position="68"/>
    </location>
</feature>
<dbReference type="Proteomes" id="UP000288279">
    <property type="component" value="Unassembled WGS sequence"/>
</dbReference>
<feature type="transmembrane region" description="Helical" evidence="6">
    <location>
        <begin position="114"/>
        <end position="135"/>
    </location>
</feature>
<feature type="transmembrane region" description="Helical" evidence="6">
    <location>
        <begin position="188"/>
        <end position="204"/>
    </location>
</feature>
<dbReference type="PANTHER" id="PTHR12778">
    <property type="entry name" value="SOLUTE CARRIER FAMILY 33 ACETYL-COA TRANSPORTER -RELATED"/>
    <property type="match status" value="1"/>
</dbReference>